<dbReference type="EMBL" id="CAJNRD030001124">
    <property type="protein sequence ID" value="CAG5109304.1"/>
    <property type="molecule type" value="Genomic_DNA"/>
</dbReference>
<evidence type="ECO:0000313" key="1">
    <source>
        <dbReference type="EMBL" id="CAG5109304.1"/>
    </source>
</evidence>
<reference evidence="1" key="1">
    <citation type="submission" date="2021-04" db="EMBL/GenBank/DDBJ databases">
        <authorList>
            <person name="Chebbi M.A.C M."/>
        </authorList>
    </citation>
    <scope>NUCLEOTIDE SEQUENCE</scope>
</reference>
<evidence type="ECO:0000313" key="2">
    <source>
        <dbReference type="Proteomes" id="UP000786811"/>
    </source>
</evidence>
<accession>A0A8J2HQI0</accession>
<protein>
    <submittedName>
        <fullName evidence="1">Uncharacterized protein</fullName>
    </submittedName>
</protein>
<sequence>MGDYTAREYANMILPYGRANCNANEAARLYCGQSLSARRLSTHVILGVYARSGLSYGTVQRTIVSKELHAYHYTRVDAL</sequence>
<organism evidence="1 2">
    <name type="scientific">Cotesia congregata</name>
    <name type="common">Parasitoid wasp</name>
    <name type="synonym">Apanteles congregatus</name>
    <dbReference type="NCBI Taxonomy" id="51543"/>
    <lineage>
        <taxon>Eukaryota</taxon>
        <taxon>Metazoa</taxon>
        <taxon>Ecdysozoa</taxon>
        <taxon>Arthropoda</taxon>
        <taxon>Hexapoda</taxon>
        <taxon>Insecta</taxon>
        <taxon>Pterygota</taxon>
        <taxon>Neoptera</taxon>
        <taxon>Endopterygota</taxon>
        <taxon>Hymenoptera</taxon>
        <taxon>Apocrita</taxon>
        <taxon>Ichneumonoidea</taxon>
        <taxon>Braconidae</taxon>
        <taxon>Microgastrinae</taxon>
        <taxon>Cotesia</taxon>
    </lineage>
</organism>
<keyword evidence="2" id="KW-1185">Reference proteome</keyword>
<dbReference type="AlphaFoldDB" id="A0A8J2HQI0"/>
<gene>
    <name evidence="1" type="ORF">HICCMSTLAB_LOCUS13940</name>
</gene>
<dbReference type="OrthoDB" id="9986793at2759"/>
<name>A0A8J2HQI0_COTCN</name>
<proteinExistence type="predicted"/>
<dbReference type="Proteomes" id="UP000786811">
    <property type="component" value="Unassembled WGS sequence"/>
</dbReference>
<comment type="caution">
    <text evidence="1">The sequence shown here is derived from an EMBL/GenBank/DDBJ whole genome shotgun (WGS) entry which is preliminary data.</text>
</comment>